<reference evidence="2" key="1">
    <citation type="submission" date="2019-02" db="EMBL/GenBank/DDBJ databases">
        <authorList>
            <person name="Gruber-Vodicka R. H."/>
            <person name="Seah K. B. B."/>
        </authorList>
    </citation>
    <scope>NUCLEOTIDE SEQUENCE</scope>
    <source>
        <strain evidence="2">BECK_BZ163</strain>
        <strain evidence="4">BECK_BZ164</strain>
        <strain evidence="3">BECK_BZ165</strain>
    </source>
</reference>
<dbReference type="Pfam" id="PF00480">
    <property type="entry name" value="ROK"/>
    <property type="match status" value="1"/>
</dbReference>
<keyword evidence="2" id="KW-0418">Kinase</keyword>
<dbReference type="SUPFAM" id="SSF53067">
    <property type="entry name" value="Actin-like ATPase domain"/>
    <property type="match status" value="1"/>
</dbReference>
<evidence type="ECO:0000313" key="3">
    <source>
        <dbReference type="EMBL" id="VFJ61875.1"/>
    </source>
</evidence>
<dbReference type="EMBL" id="CAADEZ010000050">
    <property type="protein sequence ID" value="VFJ47662.1"/>
    <property type="molecule type" value="Genomic_DNA"/>
</dbReference>
<dbReference type="PANTHER" id="PTHR18964">
    <property type="entry name" value="ROK (REPRESSOR, ORF, KINASE) FAMILY"/>
    <property type="match status" value="1"/>
</dbReference>
<dbReference type="InterPro" id="IPR000600">
    <property type="entry name" value="ROK"/>
</dbReference>
<evidence type="ECO:0000256" key="1">
    <source>
        <dbReference type="ARBA" id="ARBA00006479"/>
    </source>
</evidence>
<comment type="similarity">
    <text evidence="1">Belongs to the ROK (NagC/XylR) family.</text>
</comment>
<dbReference type="CDD" id="cd23763">
    <property type="entry name" value="ASKHA_ATPase_ROK"/>
    <property type="match status" value="1"/>
</dbReference>
<dbReference type="EMBL" id="CAADFA010000302">
    <property type="protein sequence ID" value="VFJ61875.1"/>
    <property type="molecule type" value="Genomic_DNA"/>
</dbReference>
<evidence type="ECO:0000313" key="4">
    <source>
        <dbReference type="EMBL" id="VFK18097.1"/>
    </source>
</evidence>
<protein>
    <submittedName>
        <fullName evidence="2">Glucokinase</fullName>
    </submittedName>
</protein>
<gene>
    <name evidence="2" type="ORF">BECKFM1743A_GA0114220_100501</name>
    <name evidence="4" type="ORF">BECKFM1743B_GA0114221_105242</name>
    <name evidence="3" type="ORF">BECKFM1743C_GA0114222_103021</name>
</gene>
<dbReference type="Gene3D" id="3.30.420.40">
    <property type="match status" value="2"/>
</dbReference>
<accession>A0A450S6Z3</accession>
<organism evidence="2">
    <name type="scientific">Candidatus Kentrum sp. FM</name>
    <dbReference type="NCBI Taxonomy" id="2126340"/>
    <lineage>
        <taxon>Bacteria</taxon>
        <taxon>Pseudomonadati</taxon>
        <taxon>Pseudomonadota</taxon>
        <taxon>Gammaproteobacteria</taxon>
        <taxon>Candidatus Kentrum</taxon>
    </lineage>
</organism>
<sequence>MANKSHERKYRIGIDLGGTKLLGIVFDEDFKPRGQERIKTKAKSGKQTGIGQMVDLVRAAMEKAKIKPEQLSGIGVGCPGPLELDTGIVLEMPNLGWKNTPVRQELENAFGCPVVVLNDVDAGIYGEWCFGAAKNTRCAVGVFPGTGIGGGCVYNGDIILGKNGSCMEVGHIPVVENGPLCGCGQKGCLEAVASRLAISAAAAAAAYRGEAPHLRSVAGTDLSRIRSGLLAASIKAGDTAVERIVRDAARRIGWACAGIVNLLAPDVIVLGGGLVEALPSIFEQEVSKATRDRVMPTYRDSFRVVPAELGDNATAMGAAAWAKHTV</sequence>
<evidence type="ECO:0000313" key="2">
    <source>
        <dbReference type="EMBL" id="VFJ47662.1"/>
    </source>
</evidence>
<dbReference type="GO" id="GO:0016301">
    <property type="term" value="F:kinase activity"/>
    <property type="evidence" value="ECO:0007669"/>
    <property type="project" value="UniProtKB-KW"/>
</dbReference>
<dbReference type="EMBL" id="CAADFL010000524">
    <property type="protein sequence ID" value="VFK18097.1"/>
    <property type="molecule type" value="Genomic_DNA"/>
</dbReference>
<proteinExistence type="inferred from homology"/>
<dbReference type="PANTHER" id="PTHR18964:SF149">
    <property type="entry name" value="BIFUNCTIONAL UDP-N-ACETYLGLUCOSAMINE 2-EPIMERASE_N-ACETYLMANNOSAMINE KINASE"/>
    <property type="match status" value="1"/>
</dbReference>
<keyword evidence="2" id="KW-0808">Transferase</keyword>
<dbReference type="InterPro" id="IPR043129">
    <property type="entry name" value="ATPase_NBD"/>
</dbReference>
<dbReference type="AlphaFoldDB" id="A0A450S6Z3"/>
<name>A0A450S6Z3_9GAMM</name>